<feature type="compositionally biased region" description="Acidic residues" evidence="1">
    <location>
        <begin position="39"/>
        <end position="65"/>
    </location>
</feature>
<organism evidence="2 3">
    <name type="scientific">Alteribacter keqinensis</name>
    <dbReference type="NCBI Taxonomy" id="2483800"/>
    <lineage>
        <taxon>Bacteria</taxon>
        <taxon>Bacillati</taxon>
        <taxon>Bacillota</taxon>
        <taxon>Bacilli</taxon>
        <taxon>Bacillales</taxon>
        <taxon>Bacillaceae</taxon>
        <taxon>Alteribacter</taxon>
    </lineage>
</organism>
<dbReference type="RefSeq" id="WP_122900658.1">
    <property type="nucleotide sequence ID" value="NZ_RHIB01000003.1"/>
</dbReference>
<evidence type="ECO:0000313" key="2">
    <source>
        <dbReference type="EMBL" id="RNA66827.1"/>
    </source>
</evidence>
<dbReference type="AlphaFoldDB" id="A0A3M7TP82"/>
<dbReference type="PROSITE" id="PS51257">
    <property type="entry name" value="PROKAR_LIPOPROTEIN"/>
    <property type="match status" value="1"/>
</dbReference>
<name>A0A3M7TP82_9BACI</name>
<proteinExistence type="predicted"/>
<gene>
    <name evidence="2" type="ORF">EBO34_16605</name>
</gene>
<feature type="compositionally biased region" description="Acidic residues" evidence="1">
    <location>
        <begin position="258"/>
        <end position="278"/>
    </location>
</feature>
<sequence>MKIMAKTFTAGILTAALVACGSTDEEEDTASGSGGSESPDTEESAGDDEGQNESDEESGEQEEAAASESEITLIAAGDDQIAYDINGSESVIDAEVHETAFGARLKLPEGLELEDLEGGAPTAQVLVDDEDHDLYGLTMTLTETTILDAEGNPMERAIDQDRELDMEKRMVGNRGHVENYEAFYMQAGAEFDFYIRSEGDASKPGSWSEAIRGTDYVNYEFFKITDTGKYTVSVMFPEESADEDFVAKATAIATTFEAPEEMDEEEEEEAETEEEDQE</sequence>
<keyword evidence="3" id="KW-1185">Reference proteome</keyword>
<evidence type="ECO:0000313" key="3">
    <source>
        <dbReference type="Proteomes" id="UP000278746"/>
    </source>
</evidence>
<evidence type="ECO:0000256" key="1">
    <source>
        <dbReference type="SAM" id="MobiDB-lite"/>
    </source>
</evidence>
<feature type="region of interest" description="Disordered" evidence="1">
    <location>
        <begin position="22"/>
        <end position="68"/>
    </location>
</feature>
<reference evidence="2 3" key="1">
    <citation type="submission" date="2018-10" db="EMBL/GenBank/DDBJ databases">
        <title>Bacillus Keqinensis sp. nov., a moderately halophilic bacterium isolated from a saline-alkaline lake.</title>
        <authorList>
            <person name="Wang H."/>
        </authorList>
    </citation>
    <scope>NUCLEOTIDE SEQUENCE [LARGE SCALE GENOMIC DNA]</scope>
    <source>
        <strain evidence="2 3">KQ-3</strain>
    </source>
</reference>
<dbReference type="EMBL" id="RHIB01000003">
    <property type="protein sequence ID" value="RNA66827.1"/>
    <property type="molecule type" value="Genomic_DNA"/>
</dbReference>
<dbReference type="OrthoDB" id="2870027at2"/>
<feature type="region of interest" description="Disordered" evidence="1">
    <location>
        <begin position="256"/>
        <end position="278"/>
    </location>
</feature>
<dbReference type="Proteomes" id="UP000278746">
    <property type="component" value="Unassembled WGS sequence"/>
</dbReference>
<comment type="caution">
    <text evidence="2">The sequence shown here is derived from an EMBL/GenBank/DDBJ whole genome shotgun (WGS) entry which is preliminary data.</text>
</comment>
<protein>
    <submittedName>
        <fullName evidence="2">Uncharacterized protein</fullName>
    </submittedName>
</protein>
<accession>A0A3M7TP82</accession>